<organism evidence="2 3">
    <name type="scientific">Devosia equisanguinis</name>
    <dbReference type="NCBI Taxonomy" id="2490941"/>
    <lineage>
        <taxon>Bacteria</taxon>
        <taxon>Pseudomonadati</taxon>
        <taxon>Pseudomonadota</taxon>
        <taxon>Alphaproteobacteria</taxon>
        <taxon>Hyphomicrobiales</taxon>
        <taxon>Devosiaceae</taxon>
        <taxon>Devosia</taxon>
    </lineage>
</organism>
<dbReference type="Proteomes" id="UP000268844">
    <property type="component" value="Unassembled WGS sequence"/>
</dbReference>
<dbReference type="InterPro" id="IPR010295">
    <property type="entry name" value="DUF898"/>
</dbReference>
<feature type="transmembrane region" description="Helical" evidence="1">
    <location>
        <begin position="331"/>
        <end position="363"/>
    </location>
</feature>
<evidence type="ECO:0008006" key="4">
    <source>
        <dbReference type="Google" id="ProtNLM"/>
    </source>
</evidence>
<keyword evidence="1" id="KW-1133">Transmembrane helix</keyword>
<dbReference type="OrthoDB" id="7462354at2"/>
<dbReference type="EMBL" id="UZWD01000030">
    <property type="protein sequence ID" value="VDS05347.1"/>
    <property type="molecule type" value="Genomic_DNA"/>
</dbReference>
<feature type="transmembrane region" description="Helical" evidence="1">
    <location>
        <begin position="195"/>
        <end position="215"/>
    </location>
</feature>
<gene>
    <name evidence="2" type="ORF">DEVEQU_02489</name>
</gene>
<dbReference type="Pfam" id="PF05987">
    <property type="entry name" value="DUF898"/>
    <property type="match status" value="1"/>
</dbReference>
<sequence>MPTTEPITKSVDFTGRRLDLAFMLLRGYALMVPTIGLNRFWLTTSKRRFYWGHTALGGDALEYTGNAQQLLVGFLMALAVFLPLYGLFFFLSTQSMELAITGYGCVAVGIWFLTGYAVYRARDFRLSRTLWRGIRFDLTGNPWGYGARRFFWSLLNVATLGLAYPFMSANLWAYRYRHTWFGDRAFSFVGSWKRLAFPYYGAWLIGAGLVVYGIVIAEQGRLFEPLENYDPDPGAIGQLLILGLILGILITIYRAAEMTRMFSAIRLGDAALTVRIGAFDLIGQYALFGLALIVAYLLLAAGGAFVLGLVAPDAFAGGGFDFSALMRSMQSSVTTLLAIVLGYLLLFAAFSFVSELFLGFGFWRLVCKRASVNGLETLADIRARAEDKALAGEGLADALNVGGY</sequence>
<accession>A0A447ID01</accession>
<feature type="transmembrane region" description="Helical" evidence="1">
    <location>
        <begin position="70"/>
        <end position="91"/>
    </location>
</feature>
<keyword evidence="1" id="KW-0812">Transmembrane</keyword>
<feature type="transmembrane region" description="Helical" evidence="1">
    <location>
        <begin position="98"/>
        <end position="119"/>
    </location>
</feature>
<dbReference type="RefSeq" id="WP_126150885.1">
    <property type="nucleotide sequence ID" value="NZ_JBHTMH010000001.1"/>
</dbReference>
<evidence type="ECO:0000313" key="3">
    <source>
        <dbReference type="Proteomes" id="UP000268844"/>
    </source>
</evidence>
<feature type="transmembrane region" description="Helical" evidence="1">
    <location>
        <begin position="235"/>
        <end position="256"/>
    </location>
</feature>
<proteinExistence type="predicted"/>
<feature type="transmembrane region" description="Helical" evidence="1">
    <location>
        <begin position="20"/>
        <end position="41"/>
    </location>
</feature>
<evidence type="ECO:0000313" key="2">
    <source>
        <dbReference type="EMBL" id="VDS05347.1"/>
    </source>
</evidence>
<keyword evidence="1" id="KW-0472">Membrane</keyword>
<reference evidence="2 3" key="1">
    <citation type="submission" date="2018-12" db="EMBL/GenBank/DDBJ databases">
        <authorList>
            <person name="Criscuolo A."/>
        </authorList>
    </citation>
    <scope>NUCLEOTIDE SEQUENCE [LARGE SCALE GENOMIC DNA]</scope>
    <source>
        <strain evidence="2">ACIP1116281</strain>
    </source>
</reference>
<dbReference type="AlphaFoldDB" id="A0A447ID01"/>
<evidence type="ECO:0000256" key="1">
    <source>
        <dbReference type="SAM" id="Phobius"/>
    </source>
</evidence>
<protein>
    <recommendedName>
        <fullName evidence="4">DUF898 domain-containing protein</fullName>
    </recommendedName>
</protein>
<feature type="transmembrane region" description="Helical" evidence="1">
    <location>
        <begin position="150"/>
        <end position="174"/>
    </location>
</feature>
<name>A0A447ID01_9HYPH</name>
<keyword evidence="3" id="KW-1185">Reference proteome</keyword>
<feature type="transmembrane region" description="Helical" evidence="1">
    <location>
        <begin position="285"/>
        <end position="311"/>
    </location>
</feature>